<dbReference type="SUPFAM" id="SSF53474">
    <property type="entry name" value="alpha/beta-Hydrolases"/>
    <property type="match status" value="1"/>
</dbReference>
<dbReference type="GO" id="GO:0016020">
    <property type="term" value="C:membrane"/>
    <property type="evidence" value="ECO:0007669"/>
    <property type="project" value="TreeGrafter"/>
</dbReference>
<dbReference type="GO" id="GO:0016787">
    <property type="term" value="F:hydrolase activity"/>
    <property type="evidence" value="ECO:0007669"/>
    <property type="project" value="UniProtKB-KW"/>
</dbReference>
<organism evidence="3">
    <name type="scientific">hydrothermal vent metagenome</name>
    <dbReference type="NCBI Taxonomy" id="652676"/>
    <lineage>
        <taxon>unclassified sequences</taxon>
        <taxon>metagenomes</taxon>
        <taxon>ecological metagenomes</taxon>
    </lineage>
</organism>
<protein>
    <recommendedName>
        <fullName evidence="2">AB hydrolase-1 domain-containing protein</fullName>
    </recommendedName>
</protein>
<feature type="domain" description="AB hydrolase-1" evidence="2">
    <location>
        <begin position="29"/>
        <end position="267"/>
    </location>
</feature>
<sequence>MPEPQSRFLKCQGRNIHFLEWGEPDQDTVVIWHGVTGTCRDHEELAARLARDYHVICPDSIGCGLSDWTHDRKRDPGLTAYAEMARDLLGQLGLSQVRWIGASKGGGLGLVLAATMTECIISHLILDDVGPGFPEWLRQAAMKNIASPPHFDSFTKFETYLKEMLTRGGLVLDDKRWRHLSETWCRQNDDGLFTFQNDPALANQFSLHGQDFDLWHHYDRITARTLLIRAKKSIIPDHEVEMMITRGPKCTVHQRNGGHISLLHKPDLQKVIMDFLKSGE</sequence>
<dbReference type="InterPro" id="IPR000073">
    <property type="entry name" value="AB_hydrolase_1"/>
</dbReference>
<keyword evidence="1" id="KW-0378">Hydrolase</keyword>
<proteinExistence type="predicted"/>
<reference evidence="3" key="1">
    <citation type="submission" date="2018-06" db="EMBL/GenBank/DDBJ databases">
        <authorList>
            <person name="Zhirakovskaya E."/>
        </authorList>
    </citation>
    <scope>NUCLEOTIDE SEQUENCE</scope>
</reference>
<name>A0A3B0RF81_9ZZZZ</name>
<dbReference type="AlphaFoldDB" id="A0A3B0RF81"/>
<evidence type="ECO:0000256" key="1">
    <source>
        <dbReference type="ARBA" id="ARBA00022801"/>
    </source>
</evidence>
<evidence type="ECO:0000313" key="3">
    <source>
        <dbReference type="EMBL" id="VAV90602.1"/>
    </source>
</evidence>
<gene>
    <name evidence="3" type="ORF">MNBD_ALPHA02-1587</name>
</gene>
<dbReference type="Pfam" id="PF12697">
    <property type="entry name" value="Abhydrolase_6"/>
    <property type="match status" value="1"/>
</dbReference>
<dbReference type="PANTHER" id="PTHR43798">
    <property type="entry name" value="MONOACYLGLYCEROL LIPASE"/>
    <property type="match status" value="1"/>
</dbReference>
<accession>A0A3B0RF81</accession>
<dbReference type="InterPro" id="IPR029058">
    <property type="entry name" value="AB_hydrolase_fold"/>
</dbReference>
<evidence type="ECO:0000259" key="2">
    <source>
        <dbReference type="Pfam" id="PF12697"/>
    </source>
</evidence>
<dbReference type="Gene3D" id="3.40.50.1820">
    <property type="entry name" value="alpha/beta hydrolase"/>
    <property type="match status" value="1"/>
</dbReference>
<dbReference type="PANTHER" id="PTHR43798:SF31">
    <property type="entry name" value="AB HYDROLASE SUPERFAMILY PROTEIN YCLE"/>
    <property type="match status" value="1"/>
</dbReference>
<dbReference type="EMBL" id="UOED01000059">
    <property type="protein sequence ID" value="VAV90602.1"/>
    <property type="molecule type" value="Genomic_DNA"/>
</dbReference>
<dbReference type="InterPro" id="IPR050266">
    <property type="entry name" value="AB_hydrolase_sf"/>
</dbReference>